<sequence>MNDPASLASTAAPAPADGSAVALIPLLERVTEAIEAETAAIRSEPHFDIKAANARKSRHLHELGRAFKGVKPQQLGEEHRQAMMRLRDSLATNEATIQAHLSAVGEVAALLQSAIERAQADGTYSVREFGR</sequence>
<evidence type="ECO:0008006" key="3">
    <source>
        <dbReference type="Google" id="ProtNLM"/>
    </source>
</evidence>
<comment type="caution">
    <text evidence="1">The sequence shown here is derived from an EMBL/GenBank/DDBJ whole genome shotgun (WGS) entry which is preliminary data.</text>
</comment>
<dbReference type="RefSeq" id="WP_261519380.1">
    <property type="nucleotide sequence ID" value="NZ_JAODNW010000003.1"/>
</dbReference>
<dbReference type="EMBL" id="JBHLXD010000017">
    <property type="protein sequence ID" value="MFC0209069.1"/>
    <property type="molecule type" value="Genomic_DNA"/>
</dbReference>
<proteinExistence type="predicted"/>
<protein>
    <recommendedName>
        <fullName evidence="3">Flagellar protein FlgN</fullName>
    </recommendedName>
</protein>
<gene>
    <name evidence="1" type="ORF">ACFFJ2_11740</name>
</gene>
<evidence type="ECO:0000313" key="1">
    <source>
        <dbReference type="EMBL" id="MFC0209069.1"/>
    </source>
</evidence>
<evidence type="ECO:0000313" key="2">
    <source>
        <dbReference type="Proteomes" id="UP001589755"/>
    </source>
</evidence>
<organism evidence="1 2">
    <name type="scientific">Chelativorans intermedius</name>
    <dbReference type="NCBI Taxonomy" id="515947"/>
    <lineage>
        <taxon>Bacteria</taxon>
        <taxon>Pseudomonadati</taxon>
        <taxon>Pseudomonadota</taxon>
        <taxon>Alphaproteobacteria</taxon>
        <taxon>Hyphomicrobiales</taxon>
        <taxon>Phyllobacteriaceae</taxon>
        <taxon>Chelativorans</taxon>
    </lineage>
</organism>
<keyword evidence="2" id="KW-1185">Reference proteome</keyword>
<name>A0ABV6D8T7_9HYPH</name>
<dbReference type="Proteomes" id="UP001589755">
    <property type="component" value="Unassembled WGS sequence"/>
</dbReference>
<accession>A0ABV6D8T7</accession>
<reference evidence="1 2" key="1">
    <citation type="submission" date="2024-09" db="EMBL/GenBank/DDBJ databases">
        <authorList>
            <person name="Sun Q."/>
            <person name="Mori K."/>
        </authorList>
    </citation>
    <scope>NUCLEOTIDE SEQUENCE [LARGE SCALE GENOMIC DNA]</scope>
    <source>
        <strain evidence="1 2">CCM 8543</strain>
    </source>
</reference>